<evidence type="ECO:0000313" key="3">
    <source>
        <dbReference type="Proteomes" id="UP001230156"/>
    </source>
</evidence>
<evidence type="ECO:0000256" key="1">
    <source>
        <dbReference type="SAM" id="SignalP"/>
    </source>
</evidence>
<dbReference type="PROSITE" id="PS51257">
    <property type="entry name" value="PROKAR_LIPOPROTEIN"/>
    <property type="match status" value="1"/>
</dbReference>
<accession>A0ABU0YNX9</accession>
<dbReference type="RefSeq" id="WP_379957355.1">
    <property type="nucleotide sequence ID" value="NZ_JAUYVI010000005.1"/>
</dbReference>
<evidence type="ECO:0000313" key="2">
    <source>
        <dbReference type="EMBL" id="MDQ7249409.1"/>
    </source>
</evidence>
<dbReference type="SUPFAM" id="SSF50969">
    <property type="entry name" value="YVTN repeat-like/Quinoprotein amine dehydrogenase"/>
    <property type="match status" value="1"/>
</dbReference>
<reference evidence="3" key="1">
    <citation type="submission" date="2023-08" db="EMBL/GenBank/DDBJ databases">
        <title>Rhodospirillaceae gen. nov., a novel taxon isolated from the Yangtze River Yuezi River estuary sludge.</title>
        <authorList>
            <person name="Ruan L."/>
        </authorList>
    </citation>
    <scope>NUCLEOTIDE SEQUENCE [LARGE SCALE GENOMIC DNA]</scope>
    <source>
        <strain evidence="3">R-7</strain>
    </source>
</reference>
<organism evidence="2 3">
    <name type="scientific">Dongia sedimenti</name>
    <dbReference type="NCBI Taxonomy" id="3064282"/>
    <lineage>
        <taxon>Bacteria</taxon>
        <taxon>Pseudomonadati</taxon>
        <taxon>Pseudomonadota</taxon>
        <taxon>Alphaproteobacteria</taxon>
        <taxon>Rhodospirillales</taxon>
        <taxon>Dongiaceae</taxon>
        <taxon>Dongia</taxon>
    </lineage>
</organism>
<proteinExistence type="predicted"/>
<name>A0ABU0YNX9_9PROT</name>
<keyword evidence="1" id="KW-0732">Signal</keyword>
<gene>
    <name evidence="2" type="ORF">Q8A70_17105</name>
</gene>
<sequence length="245" mass="26605">MLRKIAALGLFLGLLLAGCGSPPAPRVQISPADIARQAPAPIQISPRVAAIYAAYLEQVSPDNSGVFAISPNGNRLEYRFCRHPDCGLSDDEITERALSRCDRGLPRKDPDKTCLVFDRNGKVNQPYRTWSESDFDMPVPAPPVLEVKDPAALAPGRFSAMTPDGQMIISLRPDGRAYLWDTGDGFHQATWSLKGDNVCVDSIDGRSQMTCGKLYGADPDHITGATLDMFPGKYLTIKRLSAAAE</sequence>
<keyword evidence="3" id="KW-1185">Reference proteome</keyword>
<dbReference type="EMBL" id="JAUYVI010000005">
    <property type="protein sequence ID" value="MDQ7249409.1"/>
    <property type="molecule type" value="Genomic_DNA"/>
</dbReference>
<dbReference type="InterPro" id="IPR011044">
    <property type="entry name" value="Quino_amine_DH_bsu"/>
</dbReference>
<feature type="chain" id="PRO_5046706716" description="Lipoprotein" evidence="1">
    <location>
        <begin position="18"/>
        <end position="245"/>
    </location>
</feature>
<evidence type="ECO:0008006" key="4">
    <source>
        <dbReference type="Google" id="ProtNLM"/>
    </source>
</evidence>
<comment type="caution">
    <text evidence="2">The sequence shown here is derived from an EMBL/GenBank/DDBJ whole genome shotgun (WGS) entry which is preliminary data.</text>
</comment>
<feature type="signal peptide" evidence="1">
    <location>
        <begin position="1"/>
        <end position="17"/>
    </location>
</feature>
<protein>
    <recommendedName>
        <fullName evidence="4">Lipoprotein</fullName>
    </recommendedName>
</protein>
<dbReference type="Proteomes" id="UP001230156">
    <property type="component" value="Unassembled WGS sequence"/>
</dbReference>